<proteinExistence type="predicted"/>
<dbReference type="RefSeq" id="WP_163298178.1">
    <property type="nucleotide sequence ID" value="NZ_JAAGRR010000030.1"/>
</dbReference>
<dbReference type="GO" id="GO:0003824">
    <property type="term" value="F:catalytic activity"/>
    <property type="evidence" value="ECO:0007669"/>
    <property type="project" value="InterPro"/>
</dbReference>
<keyword evidence="3" id="KW-1185">Reference proteome</keyword>
<feature type="domain" description="Radical SAM core" evidence="1">
    <location>
        <begin position="231"/>
        <end position="468"/>
    </location>
</feature>
<dbReference type="InterPro" id="IPR006638">
    <property type="entry name" value="Elp3/MiaA/NifB-like_rSAM"/>
</dbReference>
<dbReference type="CDD" id="cd01335">
    <property type="entry name" value="Radical_SAM"/>
    <property type="match status" value="1"/>
</dbReference>
<dbReference type="InterPro" id="IPR023404">
    <property type="entry name" value="rSAM_horseshoe"/>
</dbReference>
<dbReference type="EMBL" id="JAAGRR010000030">
    <property type="protein sequence ID" value="NDY42030.1"/>
    <property type="molecule type" value="Genomic_DNA"/>
</dbReference>
<sequence>MNREPRREQGAVRKTWAGRVSIALIFPNTYAVGMANLGLQAVYRLLNRHDGLAAERVFRPPGGPSAPWISEESGRPLADFDLVLFSLSFEADYPGVPAALRASGIAPRAAERGGAAPLVLAGGVAAMINPEPVAPFLDAVLLGEFEAQSEVFARLAPHLANRDLSREERLHRLRADVPGTYVPALYRPRWTRDGRFAGFAPGAGIPIPVVPARADPGAGAAPATRVRSPDAAFGDMHMVELARGCGRGCRFCAAGFVYRPPRPWPAAAIRAALDARAEAGRVGLVGLEFLGRREVEEICEGLLREGISLGFSSLRADAVTPRFARLLAASGARVATLAPEAGSERLRRVLNKNLSEADLLRAADALAGAGIPNLKLYLMLGLPTETEADVRAAADLVERIREVLLAHGRRRGRLGRITVTAASFVPKAWTPFQWAAFDPGGCLARHRRLLSRLVGPIPNVRLRLDSMREARLQAVLSRGDRRLAPVLERVAGGQAFAKALSAEGLRADLYTRERSRDEPFPWEIAGHGVRRAYLLAEWDRAHREKSTPFCRPAGCSRCGACGDRPGGVRGRP</sequence>
<dbReference type="SUPFAM" id="SSF102114">
    <property type="entry name" value="Radical SAM enzymes"/>
    <property type="match status" value="1"/>
</dbReference>
<dbReference type="InterPro" id="IPR058240">
    <property type="entry name" value="rSAM_sf"/>
</dbReference>
<evidence type="ECO:0000259" key="1">
    <source>
        <dbReference type="PROSITE" id="PS51918"/>
    </source>
</evidence>
<dbReference type="GO" id="GO:0051536">
    <property type="term" value="F:iron-sulfur cluster binding"/>
    <property type="evidence" value="ECO:0007669"/>
    <property type="project" value="InterPro"/>
</dbReference>
<organism evidence="2 3">
    <name type="scientific">Dissulfurirhabdus thermomarina</name>
    <dbReference type="NCBI Taxonomy" id="1765737"/>
    <lineage>
        <taxon>Bacteria</taxon>
        <taxon>Deltaproteobacteria</taxon>
        <taxon>Dissulfurirhabdaceae</taxon>
        <taxon>Dissulfurirhabdus</taxon>
    </lineage>
</organism>
<dbReference type="PANTHER" id="PTHR42731">
    <property type="entry name" value="SLL1084 PROTEIN"/>
    <property type="match status" value="1"/>
</dbReference>
<dbReference type="SMART" id="SM00729">
    <property type="entry name" value="Elp3"/>
    <property type="match status" value="1"/>
</dbReference>
<evidence type="ECO:0000313" key="2">
    <source>
        <dbReference type="EMBL" id="NDY42030.1"/>
    </source>
</evidence>
<accession>A0A6N9TNM2</accession>
<dbReference type="Proteomes" id="UP000469346">
    <property type="component" value="Unassembled WGS sequence"/>
</dbReference>
<dbReference type="SFLD" id="SFLDG01082">
    <property type="entry name" value="B12-binding_domain_containing"/>
    <property type="match status" value="1"/>
</dbReference>
<dbReference type="PROSITE" id="PS51918">
    <property type="entry name" value="RADICAL_SAM"/>
    <property type="match status" value="1"/>
</dbReference>
<evidence type="ECO:0000313" key="3">
    <source>
        <dbReference type="Proteomes" id="UP000469346"/>
    </source>
</evidence>
<name>A0A6N9TNM2_DISTH</name>
<reference evidence="2 3" key="1">
    <citation type="submission" date="2020-02" db="EMBL/GenBank/DDBJ databases">
        <title>Comparative genomics of sulfur disproportionating microorganisms.</title>
        <authorList>
            <person name="Ward L.M."/>
            <person name="Bertran E."/>
            <person name="Johnston D.T."/>
        </authorList>
    </citation>
    <scope>NUCLEOTIDE SEQUENCE [LARGE SCALE GENOMIC DNA]</scope>
    <source>
        <strain evidence="2 3">DSM 100025</strain>
    </source>
</reference>
<dbReference type="SFLD" id="SFLDS00029">
    <property type="entry name" value="Radical_SAM"/>
    <property type="match status" value="1"/>
</dbReference>
<dbReference type="Pfam" id="PF04055">
    <property type="entry name" value="Radical_SAM"/>
    <property type="match status" value="1"/>
</dbReference>
<comment type="caution">
    <text evidence="2">The sequence shown here is derived from an EMBL/GenBank/DDBJ whole genome shotgun (WGS) entry which is preliminary data.</text>
</comment>
<dbReference type="InterPro" id="IPR007197">
    <property type="entry name" value="rSAM"/>
</dbReference>
<dbReference type="AlphaFoldDB" id="A0A6N9TNM2"/>
<dbReference type="Pfam" id="PF19864">
    <property type="entry name" value="Radical_SAM_N2"/>
    <property type="match status" value="1"/>
</dbReference>
<protein>
    <submittedName>
        <fullName evidence="2">Radical SAM protein</fullName>
    </submittedName>
</protein>
<dbReference type="InterPro" id="IPR045784">
    <property type="entry name" value="Radical_SAM_N2"/>
</dbReference>
<gene>
    <name evidence="2" type="ORF">G3N55_04090</name>
</gene>
<dbReference type="Gene3D" id="3.80.30.20">
    <property type="entry name" value="tm_1862 like domain"/>
    <property type="match status" value="1"/>
</dbReference>
<dbReference type="PANTHER" id="PTHR42731:SF5">
    <property type="entry name" value="RADICAL SAM DOMAIN PROTEIN"/>
    <property type="match status" value="1"/>
</dbReference>